<evidence type="ECO:0000256" key="1">
    <source>
        <dbReference type="SAM" id="MobiDB-lite"/>
    </source>
</evidence>
<gene>
    <name evidence="2" type="ORF">N7G274_010205</name>
</gene>
<protein>
    <submittedName>
        <fullName evidence="2">Uncharacterized protein</fullName>
    </submittedName>
</protein>
<organism evidence="2 3">
    <name type="scientific">Stereocaulon virgatum</name>
    <dbReference type="NCBI Taxonomy" id="373712"/>
    <lineage>
        <taxon>Eukaryota</taxon>
        <taxon>Fungi</taxon>
        <taxon>Dikarya</taxon>
        <taxon>Ascomycota</taxon>
        <taxon>Pezizomycotina</taxon>
        <taxon>Lecanoromycetes</taxon>
        <taxon>OSLEUM clade</taxon>
        <taxon>Lecanoromycetidae</taxon>
        <taxon>Lecanorales</taxon>
        <taxon>Lecanorineae</taxon>
        <taxon>Stereocaulaceae</taxon>
        <taxon>Stereocaulon</taxon>
    </lineage>
</organism>
<dbReference type="EMBL" id="JBEFKJ010000045">
    <property type="protein sequence ID" value="KAL2037078.1"/>
    <property type="molecule type" value="Genomic_DNA"/>
</dbReference>
<comment type="caution">
    <text evidence="2">The sequence shown here is derived from an EMBL/GenBank/DDBJ whole genome shotgun (WGS) entry which is preliminary data.</text>
</comment>
<accession>A0ABR3ZUX6</accession>
<evidence type="ECO:0000313" key="2">
    <source>
        <dbReference type="EMBL" id="KAL2037078.1"/>
    </source>
</evidence>
<reference evidence="2 3" key="1">
    <citation type="submission" date="2024-09" db="EMBL/GenBank/DDBJ databases">
        <title>Rethinking Asexuality: The Enigmatic Case of Functional Sexual Genes in Lepraria (Stereocaulaceae).</title>
        <authorList>
            <person name="Doellman M."/>
            <person name="Sun Y."/>
            <person name="Barcenas-Pena A."/>
            <person name="Lumbsch H.T."/>
            <person name="Grewe F."/>
        </authorList>
    </citation>
    <scope>NUCLEOTIDE SEQUENCE [LARGE SCALE GENOMIC DNA]</scope>
    <source>
        <strain evidence="2 3">Mercado 3170</strain>
    </source>
</reference>
<keyword evidence="3" id="KW-1185">Reference proteome</keyword>
<evidence type="ECO:0000313" key="3">
    <source>
        <dbReference type="Proteomes" id="UP001590950"/>
    </source>
</evidence>
<proteinExistence type="predicted"/>
<sequence>MDNNESSNLFDDDSVSYYQAQSTGHETITSSGIANEGFLLPSHNNTLNNNDLVFNTNQNNSRTPGNLQTRQIDSNAQDVARGIRGRKPSKIPFPDVSRDTGILEAPRGKRLQLKETRREKLAAKKNKNAAARQVILGDTPVPESIEAQFKVESIEQDEMPIPVPRFSPAFVNPQDFDLYRDTNSIARELYATPTPAFDFPGLEPKPFASFYPDFY</sequence>
<feature type="region of interest" description="Disordered" evidence="1">
    <location>
        <begin position="77"/>
        <end position="101"/>
    </location>
</feature>
<name>A0ABR3ZUX6_9LECA</name>
<dbReference type="Proteomes" id="UP001590950">
    <property type="component" value="Unassembled WGS sequence"/>
</dbReference>